<evidence type="ECO:0000313" key="2">
    <source>
        <dbReference type="Proteomes" id="UP000272537"/>
    </source>
</evidence>
<evidence type="ECO:0000313" key="1">
    <source>
        <dbReference type="EMBL" id="RKA04761.1"/>
    </source>
</evidence>
<protein>
    <submittedName>
        <fullName evidence="1">Uncharacterized protein</fullName>
    </submittedName>
</protein>
<comment type="caution">
    <text evidence="1">The sequence shown here is derived from an EMBL/GenBank/DDBJ whole genome shotgun (WGS) entry which is preliminary data.</text>
</comment>
<dbReference type="Proteomes" id="UP000272537">
    <property type="component" value="Unassembled WGS sequence"/>
</dbReference>
<reference evidence="1 2" key="1">
    <citation type="journal article" date="2018" name="BMC Genomics">
        <title>Genes significantly associated with lineage II food isolates of Listeria monocytogenes.</title>
        <authorList>
            <person name="Pirone-Davies C."/>
            <person name="Chen Y."/>
            <person name="Pightling A."/>
            <person name="Ryan G."/>
            <person name="Wang Y."/>
            <person name="Yao K."/>
            <person name="Hoffmann M."/>
            <person name="Allard M.W."/>
        </authorList>
    </citation>
    <scope>NUCLEOTIDE SEQUENCE [LARGE SCALE GENOMIC DNA]</scope>
    <source>
        <strain evidence="1 2">PNUSAL000550</strain>
    </source>
</reference>
<dbReference type="EMBL" id="QXLS01000011">
    <property type="protein sequence ID" value="RKA04761.1"/>
    <property type="molecule type" value="Genomic_DNA"/>
</dbReference>
<accession>A0AB37NFZ6</accession>
<proteinExistence type="predicted"/>
<dbReference type="AlphaFoldDB" id="A0AB37NFZ6"/>
<organism evidence="1 2">
    <name type="scientific">Listeria monocytogenes</name>
    <dbReference type="NCBI Taxonomy" id="1639"/>
    <lineage>
        <taxon>Bacteria</taxon>
        <taxon>Bacillati</taxon>
        <taxon>Bacillota</taxon>
        <taxon>Bacilli</taxon>
        <taxon>Bacillales</taxon>
        <taxon>Listeriaceae</taxon>
        <taxon>Listeria</taxon>
    </lineage>
</organism>
<dbReference type="RefSeq" id="WP_223201500.1">
    <property type="nucleotide sequence ID" value="NZ_CP007684.1"/>
</dbReference>
<name>A0AB37NFZ6_LISMN</name>
<gene>
    <name evidence="1" type="ORF">DYZ80_03047</name>
</gene>
<sequence>MMEEYVNISLDKYERLKMFENDKYEKDAKEFLKKFTNFTTMFGNQNEEYYTAHVNKEELKKLIEQTLGKTCEIEFY</sequence>